<reference evidence="2 3" key="1">
    <citation type="submission" date="2019-02" db="EMBL/GenBank/DDBJ databases">
        <title>Deep-cultivation of Planctomycetes and their phenomic and genomic characterization uncovers novel biology.</title>
        <authorList>
            <person name="Wiegand S."/>
            <person name="Jogler M."/>
            <person name="Boedeker C."/>
            <person name="Pinto D."/>
            <person name="Vollmers J."/>
            <person name="Rivas-Marin E."/>
            <person name="Kohn T."/>
            <person name="Peeters S.H."/>
            <person name="Heuer A."/>
            <person name="Rast P."/>
            <person name="Oberbeckmann S."/>
            <person name="Bunk B."/>
            <person name="Jeske O."/>
            <person name="Meyerdierks A."/>
            <person name="Storesund J.E."/>
            <person name="Kallscheuer N."/>
            <person name="Luecker S."/>
            <person name="Lage O.M."/>
            <person name="Pohl T."/>
            <person name="Merkel B.J."/>
            <person name="Hornburger P."/>
            <person name="Mueller R.-W."/>
            <person name="Bruemmer F."/>
            <person name="Labrenz M."/>
            <person name="Spormann A.M."/>
            <person name="Op den Camp H."/>
            <person name="Overmann J."/>
            <person name="Amann R."/>
            <person name="Jetten M.S.M."/>
            <person name="Mascher T."/>
            <person name="Medema M.H."/>
            <person name="Devos D.P."/>
            <person name="Kaster A.-K."/>
            <person name="Ovreas L."/>
            <person name="Rohde M."/>
            <person name="Galperin M.Y."/>
            <person name="Jogler C."/>
        </authorList>
    </citation>
    <scope>NUCLEOTIDE SEQUENCE [LARGE SCALE GENOMIC DNA]</scope>
    <source>
        <strain evidence="2 3">Q31a</strain>
    </source>
</reference>
<keyword evidence="1" id="KW-1133">Transmembrane helix</keyword>
<proteinExistence type="predicted"/>
<dbReference type="KEGG" id="ahel:Q31a_44410"/>
<organism evidence="2 3">
    <name type="scientific">Aureliella helgolandensis</name>
    <dbReference type="NCBI Taxonomy" id="2527968"/>
    <lineage>
        <taxon>Bacteria</taxon>
        <taxon>Pseudomonadati</taxon>
        <taxon>Planctomycetota</taxon>
        <taxon>Planctomycetia</taxon>
        <taxon>Pirellulales</taxon>
        <taxon>Pirellulaceae</taxon>
        <taxon>Aureliella</taxon>
    </lineage>
</organism>
<keyword evidence="3" id="KW-1185">Reference proteome</keyword>
<evidence type="ECO:0000256" key="1">
    <source>
        <dbReference type="SAM" id="Phobius"/>
    </source>
</evidence>
<protein>
    <submittedName>
        <fullName evidence="2">Uncharacterized protein</fullName>
    </submittedName>
</protein>
<dbReference type="OrthoDB" id="292809at2"/>
<dbReference type="EMBL" id="CP036298">
    <property type="protein sequence ID" value="QDV26070.1"/>
    <property type="molecule type" value="Genomic_DNA"/>
</dbReference>
<evidence type="ECO:0000313" key="3">
    <source>
        <dbReference type="Proteomes" id="UP000318017"/>
    </source>
</evidence>
<keyword evidence="1" id="KW-0472">Membrane</keyword>
<evidence type="ECO:0000313" key="2">
    <source>
        <dbReference type="EMBL" id="QDV26070.1"/>
    </source>
</evidence>
<name>A0A518GC13_9BACT</name>
<dbReference type="RefSeq" id="WP_145081948.1">
    <property type="nucleotide sequence ID" value="NZ_CP036298.1"/>
</dbReference>
<accession>A0A518GC13</accession>
<feature type="transmembrane region" description="Helical" evidence="1">
    <location>
        <begin position="15"/>
        <end position="36"/>
    </location>
</feature>
<keyword evidence="1" id="KW-0812">Transmembrane</keyword>
<sequence length="452" mass="50741">MNEETQNARRLKLQAIWSLVSLAFILPIAYYVGYYWESYVEYPYIKNISSTKGGRPDASVVSTPPAHTLLRSTEAGETSSEVLLEAQRAEAVSAETNRALRRARFVKLLAFASKTQNEVTEVITQVRSLEELENQIESGDAGKRISADGALVSSYAAISKLPVPNLVDATEWQRQCLTAAAPLRDASDEDQANFVVQPELQSFLSELYENAVKANEQIRNRRAELQLLVESSRSLKPSEVPLRTRVLKNEQDLIAKGMEIGAKTREEAIVDQARQHAEHLGQERTLTLAAINTVEVEKERLKRMAADKELADLTRIQAVAESQQLAEKLQSEYQEDLPEIQQLLKPFLDTGDSTQPGAVNWDPGVQMFATDSYRPISYGSLSSCSALDDNDDSLRRLHYIGGCFYNRRKKGAFPTYSDHGTFDPSVKSKLERARELLLKYGDLLVQERKLRE</sequence>
<gene>
    <name evidence="2" type="ORF">Q31a_44410</name>
</gene>
<dbReference type="Proteomes" id="UP000318017">
    <property type="component" value="Chromosome"/>
</dbReference>
<dbReference type="AlphaFoldDB" id="A0A518GC13"/>